<keyword evidence="2" id="KW-0238">DNA-binding</keyword>
<organism evidence="6 7">
    <name type="scientific">Streptomyces griseofuscus</name>
    <dbReference type="NCBI Taxonomy" id="146922"/>
    <lineage>
        <taxon>Bacteria</taxon>
        <taxon>Bacillati</taxon>
        <taxon>Actinomycetota</taxon>
        <taxon>Actinomycetes</taxon>
        <taxon>Kitasatosporales</taxon>
        <taxon>Streptomycetaceae</taxon>
        <taxon>Streptomyces</taxon>
    </lineage>
</organism>
<evidence type="ECO:0000256" key="1">
    <source>
        <dbReference type="ARBA" id="ARBA00023015"/>
    </source>
</evidence>
<dbReference type="EMBL" id="PDES01000005">
    <property type="protein sequence ID" value="RRQ86863.1"/>
    <property type="molecule type" value="Genomic_DNA"/>
</dbReference>
<dbReference type="PANTHER" id="PTHR30136">
    <property type="entry name" value="HELIX-TURN-HELIX TRANSCRIPTIONAL REGULATOR, ICLR FAMILY"/>
    <property type="match status" value="1"/>
</dbReference>
<accession>A0A426S9L2</accession>
<dbReference type="AlphaFoldDB" id="A0A426S9L2"/>
<feature type="domain" description="IclR-ED" evidence="5">
    <location>
        <begin position="77"/>
        <end position="259"/>
    </location>
</feature>
<feature type="domain" description="HTH iclR-type" evidence="4">
    <location>
        <begin position="12"/>
        <end position="76"/>
    </location>
</feature>
<reference evidence="6 7" key="1">
    <citation type="submission" date="2017-10" db="EMBL/GenBank/DDBJ databases">
        <title>Draft genome of actinobacteria isolated from guarana (Paullinia cupana (Mart.) Ducke.</title>
        <authorList>
            <person name="Siqueira K.A."/>
            <person name="Liotti R.G."/>
            <person name="Mendes T.A."/>
            <person name="Soares M.A."/>
        </authorList>
    </citation>
    <scope>NUCLEOTIDE SEQUENCE [LARGE SCALE GENOMIC DNA]</scope>
    <source>
        <strain evidence="6 7">199</strain>
    </source>
</reference>
<evidence type="ECO:0000256" key="2">
    <source>
        <dbReference type="ARBA" id="ARBA00023125"/>
    </source>
</evidence>
<dbReference type="PROSITE" id="PS51078">
    <property type="entry name" value="ICLR_ED"/>
    <property type="match status" value="1"/>
</dbReference>
<comment type="caution">
    <text evidence="6">The sequence shown here is derived from an EMBL/GenBank/DDBJ whole genome shotgun (WGS) entry which is preliminary data.</text>
</comment>
<name>A0A426S9L2_9ACTN</name>
<dbReference type="SUPFAM" id="SSF46785">
    <property type="entry name" value="Winged helix' DNA-binding domain"/>
    <property type="match status" value="1"/>
</dbReference>
<evidence type="ECO:0000313" key="7">
    <source>
        <dbReference type="Proteomes" id="UP000276379"/>
    </source>
</evidence>
<protein>
    <submittedName>
        <fullName evidence="6">IclR family transcriptional regulator</fullName>
    </submittedName>
</protein>
<dbReference type="Pfam" id="PF01614">
    <property type="entry name" value="IclR_C"/>
    <property type="match status" value="1"/>
</dbReference>
<proteinExistence type="predicted"/>
<dbReference type="PROSITE" id="PS51077">
    <property type="entry name" value="HTH_ICLR"/>
    <property type="match status" value="1"/>
</dbReference>
<dbReference type="SUPFAM" id="SSF55781">
    <property type="entry name" value="GAF domain-like"/>
    <property type="match status" value="1"/>
</dbReference>
<dbReference type="GO" id="GO:0045892">
    <property type="term" value="P:negative regulation of DNA-templated transcription"/>
    <property type="evidence" value="ECO:0007669"/>
    <property type="project" value="TreeGrafter"/>
</dbReference>
<dbReference type="Pfam" id="PF09339">
    <property type="entry name" value="HTH_IclR"/>
    <property type="match status" value="1"/>
</dbReference>
<dbReference type="Proteomes" id="UP000276379">
    <property type="component" value="Unassembled WGS sequence"/>
</dbReference>
<gene>
    <name evidence="6" type="ORF">CQW44_12120</name>
</gene>
<evidence type="ECO:0000313" key="6">
    <source>
        <dbReference type="EMBL" id="RRQ86863.1"/>
    </source>
</evidence>
<sequence length="263" mass="28624">MTGTGDAGRGPVKSAERTVQIMEVLAASPERLTLGRLQELTGYPRSSLYALLRTLVALKWIEVEEGGEAAGFGIGPRALLCGTAYLDRDPALPYAVRQIEQLRADVGYTTHYARLDGTNVIYLATREATDSRRLTSRVGRQLPAHATALGKALLSELTAREVDALLSEQPLEALTPHTVTRRPALREELEQTRTRGWALESEQNTPGLCCVAATVSYRIPATDAISCSIPLDHATDQEVERVAEAVTRHATELAGTLRRNGIR</sequence>
<dbReference type="RefSeq" id="WP_086807881.1">
    <property type="nucleotide sequence ID" value="NZ_JBEXUN010000062.1"/>
</dbReference>
<keyword evidence="7" id="KW-1185">Reference proteome</keyword>
<evidence type="ECO:0000259" key="4">
    <source>
        <dbReference type="PROSITE" id="PS51077"/>
    </source>
</evidence>
<evidence type="ECO:0000256" key="3">
    <source>
        <dbReference type="ARBA" id="ARBA00023163"/>
    </source>
</evidence>
<dbReference type="InterPro" id="IPR005471">
    <property type="entry name" value="Tscrpt_reg_IclR_N"/>
</dbReference>
<dbReference type="InterPro" id="IPR014757">
    <property type="entry name" value="Tscrpt_reg_IclR_C"/>
</dbReference>
<dbReference type="SMART" id="SM00346">
    <property type="entry name" value="HTH_ICLR"/>
    <property type="match status" value="1"/>
</dbReference>
<dbReference type="InterPro" id="IPR029016">
    <property type="entry name" value="GAF-like_dom_sf"/>
</dbReference>
<dbReference type="InterPro" id="IPR036390">
    <property type="entry name" value="WH_DNA-bd_sf"/>
</dbReference>
<dbReference type="InterPro" id="IPR036388">
    <property type="entry name" value="WH-like_DNA-bd_sf"/>
</dbReference>
<keyword evidence="1" id="KW-0805">Transcription regulation</keyword>
<evidence type="ECO:0000259" key="5">
    <source>
        <dbReference type="PROSITE" id="PS51078"/>
    </source>
</evidence>
<dbReference type="InterPro" id="IPR050707">
    <property type="entry name" value="HTH_MetabolicPath_Reg"/>
</dbReference>
<dbReference type="PANTHER" id="PTHR30136:SF24">
    <property type="entry name" value="HTH-TYPE TRANSCRIPTIONAL REPRESSOR ALLR"/>
    <property type="match status" value="1"/>
</dbReference>
<keyword evidence="3" id="KW-0804">Transcription</keyword>
<dbReference type="Gene3D" id="3.30.450.40">
    <property type="match status" value="1"/>
</dbReference>
<dbReference type="GO" id="GO:0003700">
    <property type="term" value="F:DNA-binding transcription factor activity"/>
    <property type="evidence" value="ECO:0007669"/>
    <property type="project" value="TreeGrafter"/>
</dbReference>
<dbReference type="Gene3D" id="1.10.10.10">
    <property type="entry name" value="Winged helix-like DNA-binding domain superfamily/Winged helix DNA-binding domain"/>
    <property type="match status" value="1"/>
</dbReference>
<dbReference type="GO" id="GO:0003677">
    <property type="term" value="F:DNA binding"/>
    <property type="evidence" value="ECO:0007669"/>
    <property type="project" value="UniProtKB-KW"/>
</dbReference>